<dbReference type="Gene3D" id="1.20.5.340">
    <property type="match status" value="1"/>
</dbReference>
<evidence type="ECO:0000256" key="1">
    <source>
        <dbReference type="SAM" id="MobiDB-lite"/>
    </source>
</evidence>
<dbReference type="EMBL" id="KZ364041">
    <property type="protein sequence ID" value="PIO57749.1"/>
    <property type="molecule type" value="Genomic_DNA"/>
</dbReference>
<reference evidence="2 3" key="1">
    <citation type="submission" date="2015-09" db="EMBL/GenBank/DDBJ databases">
        <title>Draft genome of the parasitic nematode Teladorsagia circumcincta isolate WARC Sus (inbred).</title>
        <authorList>
            <person name="Mitreva M."/>
        </authorList>
    </citation>
    <scope>NUCLEOTIDE SEQUENCE [LARGE SCALE GENOMIC DNA]</scope>
    <source>
        <strain evidence="2 3">S</strain>
    </source>
</reference>
<name>A0A2G9TIE7_TELCI</name>
<dbReference type="SUPFAM" id="SSF90257">
    <property type="entry name" value="Myosin rod fragments"/>
    <property type="match status" value="1"/>
</dbReference>
<proteinExistence type="predicted"/>
<gene>
    <name evidence="2" type="ORF">TELCIR_20831</name>
</gene>
<evidence type="ECO:0000313" key="3">
    <source>
        <dbReference type="Proteomes" id="UP000230423"/>
    </source>
</evidence>
<feature type="compositionally biased region" description="Basic and acidic residues" evidence="1">
    <location>
        <begin position="20"/>
        <end position="37"/>
    </location>
</feature>
<feature type="non-terminal residue" evidence="2">
    <location>
        <position position="83"/>
    </location>
</feature>
<organism evidence="2 3">
    <name type="scientific">Teladorsagia circumcincta</name>
    <name type="common">Brown stomach worm</name>
    <name type="synonym">Ostertagia circumcincta</name>
    <dbReference type="NCBI Taxonomy" id="45464"/>
    <lineage>
        <taxon>Eukaryota</taxon>
        <taxon>Metazoa</taxon>
        <taxon>Ecdysozoa</taxon>
        <taxon>Nematoda</taxon>
        <taxon>Chromadorea</taxon>
        <taxon>Rhabditida</taxon>
        <taxon>Rhabditina</taxon>
        <taxon>Rhabditomorpha</taxon>
        <taxon>Strongyloidea</taxon>
        <taxon>Trichostrongylidae</taxon>
        <taxon>Teladorsagia</taxon>
    </lineage>
</organism>
<keyword evidence="3" id="KW-1185">Reference proteome</keyword>
<sequence length="83" mass="9637">MLSTPALFEDRSSFSHSVSRLKEIEESHQTEERKRKELEAENARLLAEKQAVLLQLEQERDESAEIEERSAKLLAQKADIEKQ</sequence>
<accession>A0A2G9TIE7</accession>
<dbReference type="Proteomes" id="UP000230423">
    <property type="component" value="Unassembled WGS sequence"/>
</dbReference>
<dbReference type="AlphaFoldDB" id="A0A2G9TIE7"/>
<feature type="region of interest" description="Disordered" evidence="1">
    <location>
        <begin position="18"/>
        <end position="37"/>
    </location>
</feature>
<evidence type="ECO:0000313" key="2">
    <source>
        <dbReference type="EMBL" id="PIO57749.1"/>
    </source>
</evidence>
<protein>
    <submittedName>
        <fullName evidence="2">Uncharacterized protein</fullName>
    </submittedName>
</protein>